<dbReference type="InterPro" id="IPR044846">
    <property type="entry name" value="GH10"/>
</dbReference>
<name>I3VVC2_THESW</name>
<dbReference type="Proteomes" id="UP000006178">
    <property type="component" value="Chromosome"/>
</dbReference>
<dbReference type="InterPro" id="IPR001000">
    <property type="entry name" value="GH10_dom"/>
</dbReference>
<dbReference type="PANTHER" id="PTHR31490:SF88">
    <property type="entry name" value="BETA-XYLANASE"/>
    <property type="match status" value="1"/>
</dbReference>
<sequence length="413" mass="47571">MNADAADKLKHRKGIAKIKLVKKDGSPIKDAEVAVSQVKHKFLFGCGAFDSLPLANGELKENDKEKIEDRFEKFFDLFNYATIPFYWGRFEPEKGKPDTNRLKKASEWLVSKGCLVKGHPLCWHTVTAPWLLDMSNEDILKAQLSRIKREASDFKGLVNIWDVINEVVIMPIFNKYDNGITRICKELGRIRLVKEVFNEAKKANPEAVLLINDFNTSISYEILIEGCLEAGIPIDAIGIQSHMHQGYWGVEKTLEVLERFSHFNIPLHFTENTLLSGHLMPPEIEDLNDYQISDWPSTPDGEERQATEVVKHYKTLFSHPMVESITWWNFCDENAWLGAPAGLLREDNSCKPSYYELKKLIKDEWWTHQTRLVTSNTGEFEFTGFLGEYELIINDRKFHFNLDKNDISIEITV</sequence>
<dbReference type="eggNOG" id="COG3693">
    <property type="taxonomic scope" value="Bacteria"/>
</dbReference>
<keyword evidence="5 9" id="KW-0378">Hydrolase</keyword>
<evidence type="ECO:0000313" key="11">
    <source>
        <dbReference type="EMBL" id="AFK86467.1"/>
    </source>
</evidence>
<proteinExistence type="inferred from homology"/>
<dbReference type="Gene3D" id="3.20.20.80">
    <property type="entry name" value="Glycosidases"/>
    <property type="match status" value="1"/>
</dbReference>
<evidence type="ECO:0000256" key="4">
    <source>
        <dbReference type="ARBA" id="ARBA00022729"/>
    </source>
</evidence>
<gene>
    <name evidence="11" type="ordered locus">Tsac_1460</name>
</gene>
<reference evidence="11 12" key="1">
    <citation type="journal article" date="2014" name="Appl. Environ. Microbiol.">
        <title>Profile of Secreted Hydrolases, Associated Proteins, and SlpA in Thermoanaerobacterium saccharolyticum during the Degradation of Hemicellulose.</title>
        <authorList>
            <person name="Currie D.H."/>
            <person name="Guss A.M."/>
            <person name="Herring C.D."/>
            <person name="Giannone R.J."/>
            <person name="Johnson C.M."/>
            <person name="Lankford P.K."/>
            <person name="Brown S.D."/>
            <person name="Hettich R.L."/>
            <person name="Lynd L.R."/>
        </authorList>
    </citation>
    <scope>NUCLEOTIDE SEQUENCE [LARGE SCALE GENOMIC DNA]</scope>
    <source>
        <strain evidence="12">DSM 8691 / JW/SL-YS485</strain>
    </source>
</reference>
<dbReference type="RefSeq" id="WP_014758338.1">
    <property type="nucleotide sequence ID" value="NC_017992.1"/>
</dbReference>
<dbReference type="SUPFAM" id="SSF51445">
    <property type="entry name" value="(Trans)glycosidases"/>
    <property type="match status" value="1"/>
</dbReference>
<evidence type="ECO:0000313" key="12">
    <source>
        <dbReference type="Proteomes" id="UP000006178"/>
    </source>
</evidence>
<comment type="similarity">
    <text evidence="2 9">Belongs to the glycosyl hydrolase 10 (cellulase F) family.</text>
</comment>
<evidence type="ECO:0000256" key="6">
    <source>
        <dbReference type="ARBA" id="ARBA00023277"/>
    </source>
</evidence>
<dbReference type="PANTHER" id="PTHR31490">
    <property type="entry name" value="GLYCOSYL HYDROLASE"/>
    <property type="match status" value="1"/>
</dbReference>
<dbReference type="InterPro" id="IPR017853">
    <property type="entry name" value="GH"/>
</dbReference>
<dbReference type="GO" id="GO:0045493">
    <property type="term" value="P:xylan catabolic process"/>
    <property type="evidence" value="ECO:0007669"/>
    <property type="project" value="UniProtKB-KW"/>
</dbReference>
<dbReference type="EMBL" id="CP003184">
    <property type="protein sequence ID" value="AFK86467.1"/>
    <property type="molecule type" value="Genomic_DNA"/>
</dbReference>
<dbReference type="AlphaFoldDB" id="I3VVC2"/>
<dbReference type="STRING" id="1094508.Tsac_1460"/>
<evidence type="ECO:0000256" key="8">
    <source>
        <dbReference type="ARBA" id="ARBA00023326"/>
    </source>
</evidence>
<dbReference type="BioCyc" id="TSAC1094508:GLMA-1482-MONOMER"/>
<keyword evidence="7 9" id="KW-0326">Glycosidase</keyword>
<evidence type="ECO:0000256" key="2">
    <source>
        <dbReference type="ARBA" id="ARBA00007495"/>
    </source>
</evidence>
<dbReference type="EC" id="3.2.1.8" evidence="9"/>
<evidence type="ECO:0000256" key="3">
    <source>
        <dbReference type="ARBA" id="ARBA00022651"/>
    </source>
</evidence>
<keyword evidence="12" id="KW-1185">Reference proteome</keyword>
<evidence type="ECO:0000256" key="1">
    <source>
        <dbReference type="ARBA" id="ARBA00000681"/>
    </source>
</evidence>
<comment type="catalytic activity">
    <reaction evidence="1 9">
        <text>Endohydrolysis of (1-&gt;4)-beta-D-xylosidic linkages in xylans.</text>
        <dbReference type="EC" id="3.2.1.8"/>
    </reaction>
</comment>
<organism evidence="11 12">
    <name type="scientific">Thermoanaerobacterium saccharolyticum (strain DSM 8691 / JW/SL-YS485)</name>
    <dbReference type="NCBI Taxonomy" id="1094508"/>
    <lineage>
        <taxon>Bacteria</taxon>
        <taxon>Bacillati</taxon>
        <taxon>Bacillota</taxon>
        <taxon>Clostridia</taxon>
        <taxon>Thermoanaerobacterales</taxon>
        <taxon>Thermoanaerobacteraceae</taxon>
        <taxon>Thermoanaerobacterium</taxon>
    </lineage>
</organism>
<keyword evidence="8 9" id="KW-0624">Polysaccharide degradation</keyword>
<evidence type="ECO:0000256" key="7">
    <source>
        <dbReference type="ARBA" id="ARBA00023295"/>
    </source>
</evidence>
<evidence type="ECO:0000256" key="9">
    <source>
        <dbReference type="RuleBase" id="RU361174"/>
    </source>
</evidence>
<feature type="domain" description="GH10" evidence="10">
    <location>
        <begin position="61"/>
        <end position="360"/>
    </location>
</feature>
<keyword evidence="6 9" id="KW-0119">Carbohydrate metabolism</keyword>
<evidence type="ECO:0000256" key="5">
    <source>
        <dbReference type="ARBA" id="ARBA00022801"/>
    </source>
</evidence>
<accession>I3VVC2</accession>
<dbReference type="PRINTS" id="PR00134">
    <property type="entry name" value="GLHYDRLASE10"/>
</dbReference>
<dbReference type="SMART" id="SM00633">
    <property type="entry name" value="Glyco_10"/>
    <property type="match status" value="1"/>
</dbReference>
<dbReference type="Pfam" id="PF00331">
    <property type="entry name" value="Glyco_hydro_10"/>
    <property type="match status" value="1"/>
</dbReference>
<dbReference type="PROSITE" id="PS51760">
    <property type="entry name" value="GH10_2"/>
    <property type="match status" value="1"/>
</dbReference>
<keyword evidence="4" id="KW-0732">Signal</keyword>
<evidence type="ECO:0000259" key="10">
    <source>
        <dbReference type="PROSITE" id="PS51760"/>
    </source>
</evidence>
<dbReference type="KEGG" id="tsh:Tsac_1460"/>
<dbReference type="GO" id="GO:0031176">
    <property type="term" value="F:endo-1,4-beta-xylanase activity"/>
    <property type="evidence" value="ECO:0007669"/>
    <property type="project" value="UniProtKB-EC"/>
</dbReference>
<protein>
    <recommendedName>
        <fullName evidence="9">Beta-xylanase</fullName>
        <ecNumber evidence="9">3.2.1.8</ecNumber>
    </recommendedName>
</protein>
<keyword evidence="3" id="KW-0858">Xylan degradation</keyword>
<dbReference type="PATRIC" id="fig|1094508.3.peg.1481"/>